<dbReference type="InterPro" id="IPR029044">
    <property type="entry name" value="Nucleotide-diphossugar_trans"/>
</dbReference>
<sequence>MQQRSRKIRNSTTSNSTHGKHKKRGSQTPFEKIVFAFILLLFSIIVCAFIYQLSVLTADADADDASKTQEGLKQGSIRANAMLNAVKNKIESKIEDTLHKSSSYNSSAAKGPPHLDPPVPYLPIFSDIPNSEALIQDVLDGKPTIAGITALLQKYLKEFHDDNTRLSANQAPGPEILDAFYKTANKYLKPFDEVYRNKPIFPIREDDSIFLSLASFREHLLKDTLVYAFDNAKHPEKLFIGAVVQNCFGNVLPDGSIDASGTPCKTGAQVIGKNAKGRDMTKVSDAPIDKNGIEDFCTDEKYKHFCENGQVRVVYVHETESLGPAMARYHASKLWGGETFFVQTDSHLQFAVEWDEKYRNEAKACKSYPKVVLSSYPPGFSPGNGNTVRETPGARLCFCETKVEDPNPIVRINSGRGYSGSEPYPTQIPFIAAGFFFARAEFLVDVPFDPYNPWVFMGEEIALSMRAWTNGWNIYAPRKNLIAHQYRPGRMGLPKFWGTVNRLYGRPGMNTRLQGNVIKRIKNMVGYPDATLEKIKEQNIEYVLQDLEYYGLGNKRSREEYMTFAGLVVDEKNSALDCKHIDWCNKGTLE</sequence>
<gene>
    <name evidence="3" type="ORF">CTEN210_01799</name>
</gene>
<name>A0AAD3CHM6_9STRA</name>
<dbReference type="Gene3D" id="3.90.550.10">
    <property type="entry name" value="Spore Coat Polysaccharide Biosynthesis Protein SpsA, Chain A"/>
    <property type="match status" value="1"/>
</dbReference>
<feature type="region of interest" description="Disordered" evidence="1">
    <location>
        <begin position="1"/>
        <end position="25"/>
    </location>
</feature>
<organism evidence="3 4">
    <name type="scientific">Chaetoceros tenuissimus</name>
    <dbReference type="NCBI Taxonomy" id="426638"/>
    <lineage>
        <taxon>Eukaryota</taxon>
        <taxon>Sar</taxon>
        <taxon>Stramenopiles</taxon>
        <taxon>Ochrophyta</taxon>
        <taxon>Bacillariophyta</taxon>
        <taxon>Coscinodiscophyceae</taxon>
        <taxon>Chaetocerotophycidae</taxon>
        <taxon>Chaetocerotales</taxon>
        <taxon>Chaetocerotaceae</taxon>
        <taxon>Chaetoceros</taxon>
    </lineage>
</organism>
<accession>A0AAD3CHM6</accession>
<dbReference type="Pfam" id="PF11397">
    <property type="entry name" value="GlcNAc"/>
    <property type="match status" value="1"/>
</dbReference>
<dbReference type="SUPFAM" id="SSF53448">
    <property type="entry name" value="Nucleotide-diphospho-sugar transferases"/>
    <property type="match status" value="1"/>
</dbReference>
<evidence type="ECO:0000313" key="4">
    <source>
        <dbReference type="Proteomes" id="UP001054902"/>
    </source>
</evidence>
<dbReference type="PANTHER" id="PTHR34496:SF10">
    <property type="entry name" value="GLCNAC TRANSFERASE"/>
    <property type="match status" value="1"/>
</dbReference>
<reference evidence="3 4" key="1">
    <citation type="journal article" date="2021" name="Sci. Rep.">
        <title>The genome of the diatom Chaetoceros tenuissimus carries an ancient integrated fragment of an extant virus.</title>
        <authorList>
            <person name="Hongo Y."/>
            <person name="Kimura K."/>
            <person name="Takaki Y."/>
            <person name="Yoshida Y."/>
            <person name="Baba S."/>
            <person name="Kobayashi G."/>
            <person name="Nagasaki K."/>
            <person name="Hano T."/>
            <person name="Tomaru Y."/>
        </authorList>
    </citation>
    <scope>NUCLEOTIDE SEQUENCE [LARGE SCALE GENOMIC DNA]</scope>
    <source>
        <strain evidence="3 4">NIES-3715</strain>
    </source>
</reference>
<comment type="caution">
    <text evidence="3">The sequence shown here is derived from an EMBL/GenBank/DDBJ whole genome shotgun (WGS) entry which is preliminary data.</text>
</comment>
<dbReference type="EMBL" id="BLLK01000020">
    <property type="protein sequence ID" value="GFH45325.1"/>
    <property type="molecule type" value="Genomic_DNA"/>
</dbReference>
<keyword evidence="2" id="KW-0812">Transmembrane</keyword>
<evidence type="ECO:0000256" key="2">
    <source>
        <dbReference type="SAM" id="Phobius"/>
    </source>
</evidence>
<feature type="transmembrane region" description="Helical" evidence="2">
    <location>
        <begin position="33"/>
        <end position="51"/>
    </location>
</feature>
<dbReference type="AlphaFoldDB" id="A0AAD3CHM6"/>
<dbReference type="InterPro" id="IPR021067">
    <property type="entry name" value="Glycosyltransferase"/>
</dbReference>
<dbReference type="Proteomes" id="UP001054902">
    <property type="component" value="Unassembled WGS sequence"/>
</dbReference>
<proteinExistence type="predicted"/>
<keyword evidence="2" id="KW-1133">Transmembrane helix</keyword>
<evidence type="ECO:0000313" key="3">
    <source>
        <dbReference type="EMBL" id="GFH45325.1"/>
    </source>
</evidence>
<evidence type="ECO:0000256" key="1">
    <source>
        <dbReference type="SAM" id="MobiDB-lite"/>
    </source>
</evidence>
<keyword evidence="4" id="KW-1185">Reference proteome</keyword>
<keyword evidence="2" id="KW-0472">Membrane</keyword>
<dbReference type="PANTHER" id="PTHR34496">
    <property type="entry name" value="GLCNAC TRANSFERASE-RELATED"/>
    <property type="match status" value="1"/>
</dbReference>
<protein>
    <submittedName>
        <fullName evidence="3">Uncharacterized protein</fullName>
    </submittedName>
</protein>